<sequence>MKKATLVLAIVATLTAVGTAQAEDATAQTVATWSATAVKDTTSKLTVTPAGNLYFQYAAGNKGFSSQQGQFDVTVEGGETATDFKLTSTLVSNTLTQVGTSGSTLQVGVNYHGAPVSKSAETVMIDTSSHKLGYGLKSLANAGKQPGRTSAQDQFDFSIISATADGTKAVTDYSTLPEGTWTGDVNVRFDVVWTS</sequence>
<evidence type="ECO:0000256" key="5">
    <source>
        <dbReference type="ARBA" id="ARBA00023263"/>
    </source>
</evidence>
<comment type="subcellular location">
    <subcellularLocation>
        <location evidence="1">Fimbrium</location>
    </subcellularLocation>
</comment>
<dbReference type="EMBL" id="JAGQDC010000002">
    <property type="protein sequence ID" value="MCL1027899.1"/>
    <property type="molecule type" value="Genomic_DNA"/>
</dbReference>
<organism evidence="9 10">
    <name type="scientific">Serratia silvae</name>
    <dbReference type="NCBI Taxonomy" id="2824122"/>
    <lineage>
        <taxon>Bacteria</taxon>
        <taxon>Pseudomonadati</taxon>
        <taxon>Pseudomonadota</taxon>
        <taxon>Gammaproteobacteria</taxon>
        <taxon>Enterobacterales</taxon>
        <taxon>Yersiniaceae</taxon>
        <taxon>Serratia</taxon>
    </lineage>
</organism>
<evidence type="ECO:0000313" key="10">
    <source>
        <dbReference type="Proteomes" id="UP001165275"/>
    </source>
</evidence>
<proteinExistence type="inferred from homology"/>
<comment type="subunit">
    <text evidence="6">Self-associates. Forms filaments. Interacts with EcpD.</text>
</comment>
<keyword evidence="4 8" id="KW-0732">Signal</keyword>
<dbReference type="Proteomes" id="UP001165275">
    <property type="component" value="Unassembled WGS sequence"/>
</dbReference>
<feature type="chain" id="PRO_5046662569" description="Common pilus major fimbrillin subunit EcpA" evidence="8">
    <location>
        <begin position="23"/>
        <end position="195"/>
    </location>
</feature>
<dbReference type="Pfam" id="PF16449">
    <property type="entry name" value="MatB"/>
    <property type="match status" value="1"/>
</dbReference>
<evidence type="ECO:0000256" key="2">
    <source>
        <dbReference type="ARBA" id="ARBA00007305"/>
    </source>
</evidence>
<dbReference type="InterPro" id="IPR016514">
    <property type="entry name" value="EcpA"/>
</dbReference>
<keyword evidence="10" id="KW-1185">Reference proteome</keyword>
<name>A0ABT0K790_9GAMM</name>
<evidence type="ECO:0000256" key="7">
    <source>
        <dbReference type="ARBA" id="ARBA00031192"/>
    </source>
</evidence>
<gene>
    <name evidence="9" type="ORF">KAJ71_02400</name>
</gene>
<comment type="similarity">
    <text evidence="2">Belongs to the EcpA/MatB fimbrillin family.</text>
</comment>
<evidence type="ECO:0000313" key="9">
    <source>
        <dbReference type="EMBL" id="MCL1027899.1"/>
    </source>
</evidence>
<evidence type="ECO:0000256" key="6">
    <source>
        <dbReference type="ARBA" id="ARBA00026091"/>
    </source>
</evidence>
<comment type="caution">
    <text evidence="9">The sequence shown here is derived from an EMBL/GenBank/DDBJ whole genome shotgun (WGS) entry which is preliminary data.</text>
</comment>
<accession>A0ABT0K790</accession>
<evidence type="ECO:0000256" key="3">
    <source>
        <dbReference type="ARBA" id="ARBA00014507"/>
    </source>
</evidence>
<dbReference type="RefSeq" id="WP_248944224.1">
    <property type="nucleotide sequence ID" value="NZ_CBCSGY010000029.1"/>
</dbReference>
<evidence type="ECO:0000256" key="8">
    <source>
        <dbReference type="SAM" id="SignalP"/>
    </source>
</evidence>
<dbReference type="InterPro" id="IPR038478">
    <property type="entry name" value="Fimbrillin_EcpA_sf"/>
</dbReference>
<evidence type="ECO:0000256" key="1">
    <source>
        <dbReference type="ARBA" id="ARBA00004561"/>
    </source>
</evidence>
<dbReference type="Gene3D" id="2.60.40.3290">
    <property type="entry name" value="Fimbrial protein EcpA"/>
    <property type="match status" value="1"/>
</dbReference>
<evidence type="ECO:0000256" key="4">
    <source>
        <dbReference type="ARBA" id="ARBA00022729"/>
    </source>
</evidence>
<feature type="signal peptide" evidence="8">
    <location>
        <begin position="1"/>
        <end position="22"/>
    </location>
</feature>
<protein>
    <recommendedName>
        <fullName evidence="3">Common pilus major fimbrillin subunit EcpA</fullName>
    </recommendedName>
    <alternativeName>
        <fullName evidence="7">MatB fimbrillin</fullName>
    </alternativeName>
</protein>
<reference evidence="9" key="1">
    <citation type="submission" date="2021-04" db="EMBL/GenBank/DDBJ databases">
        <title>Genome sequence of Serratia sp. arafor3.</title>
        <authorList>
            <person name="Besaury L."/>
        </authorList>
    </citation>
    <scope>NUCLEOTIDE SEQUENCE</scope>
    <source>
        <strain evidence="9">Arafor3</strain>
    </source>
</reference>
<keyword evidence="5" id="KW-0281">Fimbrium</keyword>